<keyword evidence="7" id="KW-0342">GTP-binding</keyword>
<evidence type="ECO:0000256" key="2">
    <source>
        <dbReference type="ARBA" id="ARBA00007249"/>
    </source>
</evidence>
<feature type="domain" description="Tr-type G" evidence="8">
    <location>
        <begin position="62"/>
        <end position="257"/>
    </location>
</feature>
<dbReference type="PRINTS" id="PR00315">
    <property type="entry name" value="ELONGATNFCT"/>
</dbReference>
<dbReference type="InterPro" id="IPR009001">
    <property type="entry name" value="Transl_elong_EF1A/Init_IF2_C"/>
</dbReference>
<keyword evidence="10" id="KW-1185">Reference proteome</keyword>
<keyword evidence="6" id="KW-0648">Protein biosynthesis</keyword>
<evidence type="ECO:0000256" key="5">
    <source>
        <dbReference type="ARBA" id="ARBA00022768"/>
    </source>
</evidence>
<proteinExistence type="inferred from homology"/>
<dbReference type="InterPro" id="IPR027417">
    <property type="entry name" value="P-loop_NTPase"/>
</dbReference>
<evidence type="ECO:0000256" key="6">
    <source>
        <dbReference type="ARBA" id="ARBA00022917"/>
    </source>
</evidence>
<evidence type="ECO:0000313" key="10">
    <source>
        <dbReference type="Proteomes" id="UP001159363"/>
    </source>
</evidence>
<dbReference type="InterPro" id="IPR009000">
    <property type="entry name" value="Transl_B-barrel_sf"/>
</dbReference>
<comment type="subcellular location">
    <subcellularLocation>
        <location evidence="1">Cytoplasm</location>
    </subcellularLocation>
</comment>
<dbReference type="InterPro" id="IPR004160">
    <property type="entry name" value="Transl_elong_EFTu/EF1A_C"/>
</dbReference>
<dbReference type="InterPro" id="IPR031157">
    <property type="entry name" value="G_TR_CS"/>
</dbReference>
<protein>
    <recommendedName>
        <fullName evidence="3">protein-synthesizing GTPase</fullName>
        <ecNumber evidence="3">3.6.5.3</ecNumber>
    </recommendedName>
</protein>
<comment type="similarity">
    <text evidence="2">Belongs to the TRAFAC class translation factor GTPase superfamily. Classic translation factor GTPase family. EF-Tu/EF-1A subfamily.</text>
</comment>
<dbReference type="PANTHER" id="PTHR43721">
    <property type="entry name" value="ELONGATION FACTOR TU-RELATED"/>
    <property type="match status" value="1"/>
</dbReference>
<dbReference type="PROSITE" id="PS51722">
    <property type="entry name" value="G_TR_2"/>
    <property type="match status" value="1"/>
</dbReference>
<dbReference type="Pfam" id="PF03144">
    <property type="entry name" value="GTP_EFTU_D2"/>
    <property type="match status" value="1"/>
</dbReference>
<evidence type="ECO:0000256" key="7">
    <source>
        <dbReference type="ARBA" id="ARBA00023134"/>
    </source>
</evidence>
<gene>
    <name evidence="9" type="ORF">PR048_018000</name>
</gene>
<dbReference type="Pfam" id="PF03143">
    <property type="entry name" value="GTP_EFTU_D3"/>
    <property type="match status" value="1"/>
</dbReference>
<dbReference type="Proteomes" id="UP001159363">
    <property type="component" value="Chromosome 5"/>
</dbReference>
<dbReference type="Gene3D" id="3.40.50.300">
    <property type="entry name" value="P-loop containing nucleotide triphosphate hydrolases"/>
    <property type="match status" value="1"/>
</dbReference>
<dbReference type="SUPFAM" id="SSF50465">
    <property type="entry name" value="EF-Tu/eEF-1alpha/eIF2-gamma C-terminal domain"/>
    <property type="match status" value="1"/>
</dbReference>
<dbReference type="EMBL" id="JARBHB010000006">
    <property type="protein sequence ID" value="KAJ8881518.1"/>
    <property type="molecule type" value="Genomic_DNA"/>
</dbReference>
<reference evidence="9 10" key="1">
    <citation type="submission" date="2023-02" db="EMBL/GenBank/DDBJ databases">
        <title>LHISI_Scaffold_Assembly.</title>
        <authorList>
            <person name="Stuart O.P."/>
            <person name="Cleave R."/>
            <person name="Magrath M.J.L."/>
            <person name="Mikheyev A.S."/>
        </authorList>
    </citation>
    <scope>NUCLEOTIDE SEQUENCE [LARGE SCALE GENOMIC DNA]</scope>
    <source>
        <strain evidence="9">Daus_M_001</strain>
        <tissue evidence="9">Leg muscle</tissue>
    </source>
</reference>
<sequence length="421" mass="46319">MNVCLRCNVTNLSENRQIFELPLYVKRCYYSLQRPKRPSRCINTCLNQSWCLNYGTKGDEEREHCNVGTIGHVDHGKTTLTAAITKVLERDGLCKFVPYEQIDRAPEEKARGITINATHVEYSTRKRHYAHTDCPGHVDYVKNMISGASQMDGAVLLVAATDGQMPQTYEHLLLARQVGVVSIVIFVNKAELVEADVLELVELEIRELLTDFGYDGAAVPVVFGSALLALRGDTSPLGEPSVRRLLDALDETVTVPVRDLAAPFLLPVNNAFTVPGRGTVVVGTLSTGVLRRGAEADLLGFDTNLRTTITEVQVFGHRVPEAHAGENLGALLRGVRIHDVRRGMLLCARSSQCLSNHYMASIYFLSRSEGGRAKPITSGYIQQLFSSTWSVPCRLDLHGGKHMVMPGSMSTCTSRCCAAWS</sequence>
<keyword evidence="4" id="KW-0547">Nucleotide-binding</keyword>
<dbReference type="InterPro" id="IPR041709">
    <property type="entry name" value="EF-Tu_GTP-bd"/>
</dbReference>
<dbReference type="Pfam" id="PF00009">
    <property type="entry name" value="GTP_EFTU"/>
    <property type="match status" value="1"/>
</dbReference>
<evidence type="ECO:0000256" key="4">
    <source>
        <dbReference type="ARBA" id="ARBA00022741"/>
    </source>
</evidence>
<dbReference type="InterPro" id="IPR000795">
    <property type="entry name" value="T_Tr_GTP-bd_dom"/>
</dbReference>
<dbReference type="PROSITE" id="PS00301">
    <property type="entry name" value="G_TR_1"/>
    <property type="match status" value="1"/>
</dbReference>
<dbReference type="InterPro" id="IPR050055">
    <property type="entry name" value="EF-Tu_GTPase"/>
</dbReference>
<dbReference type="SUPFAM" id="SSF50447">
    <property type="entry name" value="Translation proteins"/>
    <property type="match status" value="1"/>
</dbReference>
<dbReference type="Gene3D" id="2.40.30.10">
    <property type="entry name" value="Translation factors"/>
    <property type="match status" value="2"/>
</dbReference>
<dbReference type="SUPFAM" id="SSF52540">
    <property type="entry name" value="P-loop containing nucleoside triphosphate hydrolases"/>
    <property type="match status" value="1"/>
</dbReference>
<dbReference type="CDD" id="cd01884">
    <property type="entry name" value="EF_Tu"/>
    <property type="match status" value="1"/>
</dbReference>
<accession>A0ABQ9HB14</accession>
<organism evidence="9 10">
    <name type="scientific">Dryococelus australis</name>
    <dbReference type="NCBI Taxonomy" id="614101"/>
    <lineage>
        <taxon>Eukaryota</taxon>
        <taxon>Metazoa</taxon>
        <taxon>Ecdysozoa</taxon>
        <taxon>Arthropoda</taxon>
        <taxon>Hexapoda</taxon>
        <taxon>Insecta</taxon>
        <taxon>Pterygota</taxon>
        <taxon>Neoptera</taxon>
        <taxon>Polyneoptera</taxon>
        <taxon>Phasmatodea</taxon>
        <taxon>Verophasmatodea</taxon>
        <taxon>Anareolatae</taxon>
        <taxon>Phasmatidae</taxon>
        <taxon>Eurycanthinae</taxon>
        <taxon>Dryococelus</taxon>
    </lineage>
</organism>
<keyword evidence="5" id="KW-0251">Elongation factor</keyword>
<dbReference type="PANTHER" id="PTHR43721:SF2">
    <property type="entry name" value="ELONGATION FACTOR TU, MITOCHONDRIAL"/>
    <property type="match status" value="1"/>
</dbReference>
<evidence type="ECO:0000313" key="9">
    <source>
        <dbReference type="EMBL" id="KAJ8881518.1"/>
    </source>
</evidence>
<name>A0ABQ9HB14_9NEOP</name>
<dbReference type="EC" id="3.6.5.3" evidence="3"/>
<evidence type="ECO:0000256" key="3">
    <source>
        <dbReference type="ARBA" id="ARBA00011986"/>
    </source>
</evidence>
<dbReference type="InterPro" id="IPR004161">
    <property type="entry name" value="EFTu-like_2"/>
</dbReference>
<evidence type="ECO:0000256" key="1">
    <source>
        <dbReference type="ARBA" id="ARBA00004496"/>
    </source>
</evidence>
<comment type="caution">
    <text evidence="9">The sequence shown here is derived from an EMBL/GenBank/DDBJ whole genome shotgun (WGS) entry which is preliminary data.</text>
</comment>
<evidence type="ECO:0000259" key="8">
    <source>
        <dbReference type="PROSITE" id="PS51722"/>
    </source>
</evidence>